<comment type="caution">
    <text evidence="15">The sequence shown here is derived from an EMBL/GenBank/DDBJ whole genome shotgun (WGS) entry which is preliminary data.</text>
</comment>
<dbReference type="Pfam" id="PF00271">
    <property type="entry name" value="Helicase_C"/>
    <property type="match status" value="1"/>
</dbReference>
<dbReference type="SMART" id="SM00487">
    <property type="entry name" value="DEXDc"/>
    <property type="match status" value="1"/>
</dbReference>
<keyword evidence="8 10" id="KW-0694">RNA-binding</keyword>
<evidence type="ECO:0000256" key="3">
    <source>
        <dbReference type="ARBA" id="ARBA00022552"/>
    </source>
</evidence>
<feature type="domain" description="DEAD-box RNA helicase Q" evidence="14">
    <location>
        <begin position="67"/>
        <end position="95"/>
    </location>
</feature>
<reference evidence="15 16" key="1">
    <citation type="submission" date="2018-11" db="EMBL/GenBank/DDBJ databases">
        <title>Genome sequence of Apiotrichum porosum DSM 27194.</title>
        <authorList>
            <person name="Aliyu H."/>
            <person name="Gorte O."/>
            <person name="Ochsenreither K."/>
        </authorList>
    </citation>
    <scope>NUCLEOTIDE SEQUENCE [LARGE SCALE GENOMIC DNA]</scope>
    <source>
        <strain evidence="15 16">DSM 27194</strain>
    </source>
</reference>
<evidence type="ECO:0000256" key="1">
    <source>
        <dbReference type="ARBA" id="ARBA00004604"/>
    </source>
</evidence>
<dbReference type="InterPro" id="IPR025313">
    <property type="entry name" value="SPB4-like_CTE"/>
</dbReference>
<evidence type="ECO:0000256" key="9">
    <source>
        <dbReference type="PROSITE-ProRule" id="PRU00552"/>
    </source>
</evidence>
<feature type="compositionally biased region" description="Basic residues" evidence="11">
    <location>
        <begin position="745"/>
        <end position="754"/>
    </location>
</feature>
<feature type="compositionally biased region" description="Basic and acidic residues" evidence="11">
    <location>
        <begin position="597"/>
        <end position="607"/>
    </location>
</feature>
<keyword evidence="5 10" id="KW-0378">Hydrolase</keyword>
<keyword evidence="6 10" id="KW-0347">Helicase</keyword>
<feature type="compositionally biased region" description="Basic and acidic residues" evidence="11">
    <location>
        <begin position="666"/>
        <end position="677"/>
    </location>
</feature>
<feature type="domain" description="Helicase ATP-binding" evidence="12">
    <location>
        <begin position="98"/>
        <end position="278"/>
    </location>
</feature>
<gene>
    <name evidence="15" type="primary">DBP4</name>
    <name evidence="15" type="ORF">EHS24_005245</name>
</gene>
<evidence type="ECO:0000259" key="13">
    <source>
        <dbReference type="PROSITE" id="PS51194"/>
    </source>
</evidence>
<dbReference type="PROSITE" id="PS51194">
    <property type="entry name" value="HELICASE_CTER"/>
    <property type="match status" value="1"/>
</dbReference>
<comment type="domain">
    <text evidence="10">The Q motif is unique to and characteristic of the DEAD box family of RNA helicases and controls ATP binding and hydrolysis.</text>
</comment>
<dbReference type="InterPro" id="IPR014014">
    <property type="entry name" value="RNA_helicase_DEAD_Q_motif"/>
</dbReference>
<dbReference type="GO" id="GO:0003723">
    <property type="term" value="F:RNA binding"/>
    <property type="evidence" value="ECO:0007669"/>
    <property type="project" value="UniProtKB-UniRule"/>
</dbReference>
<dbReference type="CDD" id="cd17941">
    <property type="entry name" value="DEADc_DDX10"/>
    <property type="match status" value="1"/>
</dbReference>
<feature type="region of interest" description="Disordered" evidence="11">
    <location>
        <begin position="644"/>
        <end position="691"/>
    </location>
</feature>
<evidence type="ECO:0000259" key="12">
    <source>
        <dbReference type="PROSITE" id="PS51192"/>
    </source>
</evidence>
<dbReference type="InterPro" id="IPR000629">
    <property type="entry name" value="RNA-helicase_DEAD-box_CS"/>
</dbReference>
<feature type="domain" description="Helicase C-terminal" evidence="13">
    <location>
        <begin position="292"/>
        <end position="459"/>
    </location>
</feature>
<dbReference type="SUPFAM" id="SSF52540">
    <property type="entry name" value="P-loop containing nucleoside triphosphate hydrolases"/>
    <property type="match status" value="1"/>
</dbReference>
<evidence type="ECO:0000256" key="7">
    <source>
        <dbReference type="ARBA" id="ARBA00022840"/>
    </source>
</evidence>
<dbReference type="Pfam" id="PF00270">
    <property type="entry name" value="DEAD"/>
    <property type="match status" value="1"/>
</dbReference>
<evidence type="ECO:0000256" key="2">
    <source>
        <dbReference type="ARBA" id="ARBA00022517"/>
    </source>
</evidence>
<dbReference type="GO" id="GO:0005524">
    <property type="term" value="F:ATP binding"/>
    <property type="evidence" value="ECO:0007669"/>
    <property type="project" value="UniProtKB-UniRule"/>
</dbReference>
<feature type="region of interest" description="Disordered" evidence="11">
    <location>
        <begin position="1"/>
        <end position="48"/>
    </location>
</feature>
<feature type="compositionally biased region" description="Low complexity" evidence="11">
    <location>
        <begin position="834"/>
        <end position="851"/>
    </location>
</feature>
<dbReference type="PROSITE" id="PS51192">
    <property type="entry name" value="HELICASE_ATP_BIND_1"/>
    <property type="match status" value="1"/>
</dbReference>
<keyword evidence="7 10" id="KW-0067">ATP-binding</keyword>
<name>A0A427XDQ1_9TREE</name>
<dbReference type="Proteomes" id="UP000279236">
    <property type="component" value="Unassembled WGS sequence"/>
</dbReference>
<dbReference type="GO" id="GO:0006364">
    <property type="term" value="P:rRNA processing"/>
    <property type="evidence" value="ECO:0007669"/>
    <property type="project" value="UniProtKB-KW"/>
</dbReference>
<comment type="catalytic activity">
    <reaction evidence="10">
        <text>ATP + H2O = ADP + phosphate + H(+)</text>
        <dbReference type="Rhea" id="RHEA:13065"/>
        <dbReference type="ChEBI" id="CHEBI:15377"/>
        <dbReference type="ChEBI" id="CHEBI:15378"/>
        <dbReference type="ChEBI" id="CHEBI:30616"/>
        <dbReference type="ChEBI" id="CHEBI:43474"/>
        <dbReference type="ChEBI" id="CHEBI:456216"/>
        <dbReference type="EC" id="3.6.4.13"/>
    </reaction>
</comment>
<dbReference type="AlphaFoldDB" id="A0A427XDQ1"/>
<evidence type="ECO:0000313" key="16">
    <source>
        <dbReference type="Proteomes" id="UP000279236"/>
    </source>
</evidence>
<dbReference type="STRING" id="105984.A0A427XDQ1"/>
<keyword evidence="2" id="KW-0690">Ribosome biogenesis</keyword>
<dbReference type="SMART" id="SM00490">
    <property type="entry name" value="HELICc"/>
    <property type="match status" value="1"/>
</dbReference>
<comment type="subcellular location">
    <subcellularLocation>
        <location evidence="1">Nucleus</location>
        <location evidence="1">Nucleolus</location>
    </subcellularLocation>
</comment>
<dbReference type="Pfam" id="PF13959">
    <property type="entry name" value="CTE_SPB4"/>
    <property type="match status" value="1"/>
</dbReference>
<feature type="compositionally biased region" description="Basic and acidic residues" evidence="11">
    <location>
        <begin position="523"/>
        <end position="535"/>
    </location>
</feature>
<accession>A0A427XDQ1</accession>
<dbReference type="GeneID" id="39589788"/>
<evidence type="ECO:0000256" key="8">
    <source>
        <dbReference type="ARBA" id="ARBA00022884"/>
    </source>
</evidence>
<evidence type="ECO:0000313" key="15">
    <source>
        <dbReference type="EMBL" id="RSH76844.1"/>
    </source>
</evidence>
<dbReference type="EC" id="3.6.4.13" evidence="10"/>
<feature type="compositionally biased region" description="Basic and acidic residues" evidence="11">
    <location>
        <begin position="770"/>
        <end position="790"/>
    </location>
</feature>
<dbReference type="InterPro" id="IPR014001">
    <property type="entry name" value="Helicase_ATP-bd"/>
</dbReference>
<keyword evidence="3" id="KW-0698">rRNA processing</keyword>
<proteinExistence type="inferred from homology"/>
<keyword evidence="16" id="KW-1185">Reference proteome</keyword>
<evidence type="ECO:0000256" key="6">
    <source>
        <dbReference type="ARBA" id="ARBA00022806"/>
    </source>
</evidence>
<dbReference type="GO" id="GO:0003724">
    <property type="term" value="F:RNA helicase activity"/>
    <property type="evidence" value="ECO:0007669"/>
    <property type="project" value="UniProtKB-EC"/>
</dbReference>
<dbReference type="OrthoDB" id="10259640at2759"/>
<dbReference type="EMBL" id="RSCE01000020">
    <property type="protein sequence ID" value="RSH76844.1"/>
    <property type="molecule type" value="Genomic_DNA"/>
</dbReference>
<dbReference type="InterPro" id="IPR027417">
    <property type="entry name" value="P-loop_NTPase"/>
</dbReference>
<evidence type="ECO:0000256" key="5">
    <source>
        <dbReference type="ARBA" id="ARBA00022801"/>
    </source>
</evidence>
<comment type="function">
    <text evidence="10">RNA helicase.</text>
</comment>
<feature type="region of interest" description="Disordered" evidence="11">
    <location>
        <begin position="523"/>
        <end position="616"/>
    </location>
</feature>
<feature type="short sequence motif" description="Q motif" evidence="9">
    <location>
        <begin position="67"/>
        <end position="95"/>
    </location>
</feature>
<dbReference type="InterPro" id="IPR001650">
    <property type="entry name" value="Helicase_C-like"/>
</dbReference>
<evidence type="ECO:0000256" key="11">
    <source>
        <dbReference type="SAM" id="MobiDB-lite"/>
    </source>
</evidence>
<feature type="region of interest" description="Disordered" evidence="11">
    <location>
        <begin position="738"/>
        <end position="866"/>
    </location>
</feature>
<evidence type="ECO:0000259" key="14">
    <source>
        <dbReference type="PROSITE" id="PS51195"/>
    </source>
</evidence>
<evidence type="ECO:0000256" key="10">
    <source>
        <dbReference type="RuleBase" id="RU365068"/>
    </source>
</evidence>
<dbReference type="GO" id="GO:0016887">
    <property type="term" value="F:ATP hydrolysis activity"/>
    <property type="evidence" value="ECO:0007669"/>
    <property type="project" value="RHEA"/>
</dbReference>
<dbReference type="CDD" id="cd18787">
    <property type="entry name" value="SF2_C_DEAD"/>
    <property type="match status" value="1"/>
</dbReference>
<comment type="similarity">
    <text evidence="10">Belongs to the DEAD box helicase family.</text>
</comment>
<dbReference type="PROSITE" id="PS00039">
    <property type="entry name" value="DEAD_ATP_HELICASE"/>
    <property type="match status" value="1"/>
</dbReference>
<dbReference type="PROSITE" id="PS51195">
    <property type="entry name" value="Q_MOTIF"/>
    <property type="match status" value="1"/>
</dbReference>
<dbReference type="Gene3D" id="3.40.50.300">
    <property type="entry name" value="P-loop containing nucleotide triphosphate hydrolases"/>
    <property type="match status" value="2"/>
</dbReference>
<evidence type="ECO:0000256" key="4">
    <source>
        <dbReference type="ARBA" id="ARBA00022741"/>
    </source>
</evidence>
<dbReference type="PANTHER" id="PTHR24031">
    <property type="entry name" value="RNA HELICASE"/>
    <property type="match status" value="1"/>
</dbReference>
<dbReference type="GO" id="GO:0005730">
    <property type="term" value="C:nucleolus"/>
    <property type="evidence" value="ECO:0007669"/>
    <property type="project" value="UniProtKB-SubCell"/>
</dbReference>
<dbReference type="SMART" id="SM01178">
    <property type="entry name" value="DUF4217"/>
    <property type="match status" value="1"/>
</dbReference>
<protein>
    <recommendedName>
        <fullName evidence="10">ATP-dependent RNA helicase</fullName>
        <ecNumber evidence="10">3.6.4.13</ecNumber>
    </recommendedName>
</protein>
<feature type="compositionally biased region" description="Acidic residues" evidence="11">
    <location>
        <begin position="549"/>
        <end position="574"/>
    </location>
</feature>
<dbReference type="InterPro" id="IPR011545">
    <property type="entry name" value="DEAD/DEAH_box_helicase_dom"/>
</dbReference>
<organism evidence="15 16">
    <name type="scientific">Apiotrichum porosum</name>
    <dbReference type="NCBI Taxonomy" id="105984"/>
    <lineage>
        <taxon>Eukaryota</taxon>
        <taxon>Fungi</taxon>
        <taxon>Dikarya</taxon>
        <taxon>Basidiomycota</taxon>
        <taxon>Agaricomycotina</taxon>
        <taxon>Tremellomycetes</taxon>
        <taxon>Trichosporonales</taxon>
        <taxon>Trichosporonaceae</taxon>
        <taxon>Apiotrichum</taxon>
    </lineage>
</organism>
<sequence length="877" mass="96993">MAFVEGQASSSKGPAKSFSKGNAKGKGGNKPKQPLVKTNQAKRNRQNDELRELQERIDSYDAPSELTLFSQLPLSSRTLRGLKHSHFLNPTPIQALSIPPALRGQDILGSARTGSGKTLAFLIPMLERLYLQKWGPMDGLGAVVISPTRELAVQTFNALRDIGRFHTFSAGLVIGGKPLKEERDRLGRMNILIATPGRLLQHLDSTVGFDSMSVKVLVLDEADRLLDLGFLPALRAIVQHFSPSETARADRQTLLFSATQSNDLTSLAKLSLHDPLYINCNKPGEEGVMPSNLEQFYAVVPLDRKLDALWGFIKSHLKMKGVVFVTSGKQVRFIFETFRRLHPGLPLMHLHGKQKQPTRMSIFQKFSSSNSALLICTDVAARGLDFPAVDWVVQLDCPDDVDTYIHRVGRTARYQSEGKGLCILCPSEEEGMKTRWTDKGIDVKRIKIKESKMGKLDQQMQSFAFKEPEIKYLAQRAFISYMRSIHIQKDKSTFKLSEYPAEKYAASMGLPGAPQIKLLEKSGKNQERGAQKNDEDTGPTVIHQRLAETDSEDEDDEDSEDDEGDDSESGEESDASGSGSGSGSDAPAPKQAPAVRTKYDRMFERKNQSILTPHYSKLVAHDDDLAGAEDDDDDVFTLARRDHDLDGADSDEDFEGVKKPLISSEDLSKRKLKEGTTRKGQLKNRGMPTKVVFGEDGEARDFYEHGDDVEAGAGAEEVRRAFVEAESARMREADIVDREVAREKRREKKRKRKEREREFAPDLRSFYTEAKNHDDGEIQPRVARDPKTSEDATDIPQVMASMMGGDEGGVAYLGGSGDESGGSDAGPGFDYDSDAAGSAASRSASPEPAARPSKKRRAAEAELEDDEELALRLLRGN</sequence>
<keyword evidence="4 10" id="KW-0547">Nucleotide-binding</keyword>
<dbReference type="RefSeq" id="XP_028471991.1">
    <property type="nucleotide sequence ID" value="XM_028620775.1"/>
</dbReference>
<feature type="compositionally biased region" description="Gly residues" evidence="11">
    <location>
        <begin position="805"/>
        <end position="825"/>
    </location>
</feature>